<dbReference type="STRING" id="1051891.A0A0C3Q4P6"/>
<proteinExistence type="predicted"/>
<dbReference type="AlphaFoldDB" id="A0A0C3Q4P6"/>
<accession>A0A0C3Q4P6</accession>
<reference evidence="2 3" key="1">
    <citation type="submission" date="2014-04" db="EMBL/GenBank/DDBJ databases">
        <authorList>
            <consortium name="DOE Joint Genome Institute"/>
            <person name="Kuo A."/>
            <person name="Girlanda M."/>
            <person name="Perotto S."/>
            <person name="Kohler A."/>
            <person name="Nagy L.G."/>
            <person name="Floudas D."/>
            <person name="Copeland A."/>
            <person name="Barry K.W."/>
            <person name="Cichocki N."/>
            <person name="Veneault-Fourrey C."/>
            <person name="LaButti K."/>
            <person name="Lindquist E.A."/>
            <person name="Lipzen A."/>
            <person name="Lundell T."/>
            <person name="Morin E."/>
            <person name="Murat C."/>
            <person name="Sun H."/>
            <person name="Tunlid A."/>
            <person name="Henrissat B."/>
            <person name="Grigoriev I.V."/>
            <person name="Hibbett D.S."/>
            <person name="Martin F."/>
            <person name="Nordberg H.P."/>
            <person name="Cantor M.N."/>
            <person name="Hua S.X."/>
        </authorList>
    </citation>
    <scope>NUCLEOTIDE SEQUENCE [LARGE SCALE GENOMIC DNA]</scope>
    <source>
        <strain evidence="2 3">MUT 4182</strain>
    </source>
</reference>
<dbReference type="GO" id="GO:0004674">
    <property type="term" value="F:protein serine/threonine kinase activity"/>
    <property type="evidence" value="ECO:0007669"/>
    <property type="project" value="TreeGrafter"/>
</dbReference>
<name>A0A0C3Q4P6_9AGAM</name>
<dbReference type="InterPro" id="IPR011009">
    <property type="entry name" value="Kinase-like_dom_sf"/>
</dbReference>
<sequence length="223" mass="25911">MQRFERQVRVWRKLDNPFILRLYGWCKFDGETYLVSPWLKNRDVVKYLEGDGDRRLRCLSLISQGLRYLHVQGIIHGALKPSNILVQDDGHAVLSDFSLAKLAAPEAKNTEDNLQINFYRYQAPEVILEQAISEASDVYSWAMTALEIITGNPPYHTWKSPGQFIPQIVTKNQIPTRSDYDSSVLGRYPEIWELFVRCWNREPVNRPTAEKMVEELEKILGLK</sequence>
<evidence type="ECO:0000313" key="2">
    <source>
        <dbReference type="EMBL" id="KIO17849.1"/>
    </source>
</evidence>
<protein>
    <recommendedName>
        <fullName evidence="1">Protein kinase domain-containing protein</fullName>
    </recommendedName>
</protein>
<feature type="domain" description="Protein kinase" evidence="1">
    <location>
        <begin position="1"/>
        <end position="220"/>
    </location>
</feature>
<dbReference type="GO" id="GO:0005524">
    <property type="term" value="F:ATP binding"/>
    <property type="evidence" value="ECO:0007669"/>
    <property type="project" value="InterPro"/>
</dbReference>
<keyword evidence="3" id="KW-1185">Reference proteome</keyword>
<dbReference type="PROSITE" id="PS50011">
    <property type="entry name" value="PROTEIN_KINASE_DOM"/>
    <property type="match status" value="1"/>
</dbReference>
<dbReference type="PIRSF" id="PIRSF000654">
    <property type="entry name" value="Integrin-linked_kinase"/>
    <property type="match status" value="1"/>
</dbReference>
<dbReference type="InterPro" id="IPR001245">
    <property type="entry name" value="Ser-Thr/Tyr_kinase_cat_dom"/>
</dbReference>
<dbReference type="InterPro" id="IPR051681">
    <property type="entry name" value="Ser/Thr_Kinases-Pseudokinases"/>
</dbReference>
<gene>
    <name evidence="2" type="ORF">M407DRAFT_84561</name>
</gene>
<dbReference type="PANTHER" id="PTHR44329">
    <property type="entry name" value="SERINE/THREONINE-PROTEIN KINASE TNNI3K-RELATED"/>
    <property type="match status" value="1"/>
</dbReference>
<dbReference type="EMBL" id="KN823337">
    <property type="protein sequence ID" value="KIO17849.1"/>
    <property type="molecule type" value="Genomic_DNA"/>
</dbReference>
<dbReference type="SUPFAM" id="SSF56112">
    <property type="entry name" value="Protein kinase-like (PK-like)"/>
    <property type="match status" value="1"/>
</dbReference>
<evidence type="ECO:0000313" key="3">
    <source>
        <dbReference type="Proteomes" id="UP000054248"/>
    </source>
</evidence>
<dbReference type="HOGENOM" id="CLU_000288_7_18_1"/>
<dbReference type="InterPro" id="IPR000719">
    <property type="entry name" value="Prot_kinase_dom"/>
</dbReference>
<organism evidence="2 3">
    <name type="scientific">Tulasnella calospora MUT 4182</name>
    <dbReference type="NCBI Taxonomy" id="1051891"/>
    <lineage>
        <taxon>Eukaryota</taxon>
        <taxon>Fungi</taxon>
        <taxon>Dikarya</taxon>
        <taxon>Basidiomycota</taxon>
        <taxon>Agaricomycotina</taxon>
        <taxon>Agaricomycetes</taxon>
        <taxon>Cantharellales</taxon>
        <taxon>Tulasnellaceae</taxon>
        <taxon>Tulasnella</taxon>
    </lineage>
</organism>
<dbReference type="OrthoDB" id="5966500at2759"/>
<reference evidence="3" key="2">
    <citation type="submission" date="2015-01" db="EMBL/GenBank/DDBJ databases">
        <title>Evolutionary Origins and Diversification of the Mycorrhizal Mutualists.</title>
        <authorList>
            <consortium name="DOE Joint Genome Institute"/>
            <consortium name="Mycorrhizal Genomics Consortium"/>
            <person name="Kohler A."/>
            <person name="Kuo A."/>
            <person name="Nagy L.G."/>
            <person name="Floudas D."/>
            <person name="Copeland A."/>
            <person name="Barry K.W."/>
            <person name="Cichocki N."/>
            <person name="Veneault-Fourrey C."/>
            <person name="LaButti K."/>
            <person name="Lindquist E.A."/>
            <person name="Lipzen A."/>
            <person name="Lundell T."/>
            <person name="Morin E."/>
            <person name="Murat C."/>
            <person name="Riley R."/>
            <person name="Ohm R."/>
            <person name="Sun H."/>
            <person name="Tunlid A."/>
            <person name="Henrissat B."/>
            <person name="Grigoriev I.V."/>
            <person name="Hibbett D.S."/>
            <person name="Martin F."/>
        </authorList>
    </citation>
    <scope>NUCLEOTIDE SEQUENCE [LARGE SCALE GENOMIC DNA]</scope>
    <source>
        <strain evidence="3">MUT 4182</strain>
    </source>
</reference>
<dbReference type="Gene3D" id="1.10.510.10">
    <property type="entry name" value="Transferase(Phosphotransferase) domain 1"/>
    <property type="match status" value="1"/>
</dbReference>
<dbReference type="Proteomes" id="UP000054248">
    <property type="component" value="Unassembled WGS sequence"/>
</dbReference>
<evidence type="ECO:0000259" key="1">
    <source>
        <dbReference type="PROSITE" id="PS50011"/>
    </source>
</evidence>
<dbReference type="Pfam" id="PF07714">
    <property type="entry name" value="PK_Tyr_Ser-Thr"/>
    <property type="match status" value="1"/>
</dbReference>